<dbReference type="Proteomes" id="UP000005940">
    <property type="component" value="Chromosome"/>
</dbReference>
<evidence type="ECO:0000256" key="1">
    <source>
        <dbReference type="SAM" id="MobiDB-lite"/>
    </source>
</evidence>
<dbReference type="NCBIfam" id="TIGR03086">
    <property type="entry name" value="TIGR03086 family metal-binding protein"/>
    <property type="match status" value="1"/>
</dbReference>
<dbReference type="InterPro" id="IPR017520">
    <property type="entry name" value="CHP03086"/>
</dbReference>
<dbReference type="Gene3D" id="1.20.120.450">
    <property type="entry name" value="dinb family like domain"/>
    <property type="match status" value="1"/>
</dbReference>
<feature type="compositionally biased region" description="Low complexity" evidence="1">
    <location>
        <begin position="10"/>
        <end position="20"/>
    </location>
</feature>
<sequence>MESTVQNQSPDAAAPRPDLRPAADAVVRLLDGVADGRLGEPTPCPDYAVRELLGHLVGLATTFRDTGLKRLGATTDTAPDSALPVLDPDWRTALPDRLAELGEVWAGSEAWEGTTQAGGVTLPAAVAGRVALNELIVHGWDLARATGQPYDPPEAGLRVSYAFLAATGDDDPMRGTIFGPAVPVAGDAPLLEQVVGLSGRDPDWSAGTAA</sequence>
<dbReference type="InterPro" id="IPR024344">
    <property type="entry name" value="MDMPI_metal-binding"/>
</dbReference>
<gene>
    <name evidence="3" type="ORF">STSU_005540</name>
</gene>
<dbReference type="SUPFAM" id="SSF109854">
    <property type="entry name" value="DinB/YfiT-like putative metalloenzymes"/>
    <property type="match status" value="1"/>
</dbReference>
<protein>
    <submittedName>
        <fullName evidence="3">TIGR03086 family protein</fullName>
    </submittedName>
</protein>
<evidence type="ECO:0000313" key="4">
    <source>
        <dbReference type="Proteomes" id="UP000005940"/>
    </source>
</evidence>
<reference evidence="3 4" key="1">
    <citation type="journal article" date="2012" name="J. Bacteriol.">
        <title>Draft genome of Streptomyces tsukubaensis NRRL 18488, the producer of the clinically important immunosuppressant tacrolimus (FK506).</title>
        <authorList>
            <person name="Barreiro C."/>
            <person name="Prieto C."/>
            <person name="Sola-Landa A."/>
            <person name="Solera E."/>
            <person name="Martinez-Castro M."/>
            <person name="Perez-Redondo R."/>
            <person name="Garcia-Estrada C."/>
            <person name="Aparicio J.F."/>
            <person name="Fernandez-Martinez L.T."/>
            <person name="Santos-Aberturas J."/>
            <person name="Salehi-Najafabadi Z."/>
            <person name="Rodriguez-Garcia A."/>
            <person name="Tauch A."/>
            <person name="Martin J.F."/>
        </authorList>
    </citation>
    <scope>NUCLEOTIDE SEQUENCE [LARGE SCALE GENOMIC DNA]</scope>
    <source>
        <strain evidence="4">DSM 42081 / NBRC 108919 / NRRL 18488 / 9993</strain>
    </source>
</reference>
<dbReference type="InterPro" id="IPR017517">
    <property type="entry name" value="Maleyloyr_isom"/>
</dbReference>
<dbReference type="AlphaFoldDB" id="I2N8X8"/>
<evidence type="ECO:0000313" key="3">
    <source>
        <dbReference type="EMBL" id="QKM66703.1"/>
    </source>
</evidence>
<organism evidence="3 4">
    <name type="scientific">Streptomyces tsukubensis (strain DSM 42081 / NBRC 108919 / NRRL 18488 / 9993)</name>
    <dbReference type="NCBI Taxonomy" id="1114943"/>
    <lineage>
        <taxon>Bacteria</taxon>
        <taxon>Bacillati</taxon>
        <taxon>Actinomycetota</taxon>
        <taxon>Actinomycetes</taxon>
        <taxon>Kitasatosporales</taxon>
        <taxon>Streptomycetaceae</taxon>
        <taxon>Streptomyces</taxon>
    </lineage>
</organism>
<dbReference type="InterPro" id="IPR034660">
    <property type="entry name" value="DinB/YfiT-like"/>
</dbReference>
<proteinExistence type="predicted"/>
<dbReference type="EMBL" id="CP029159">
    <property type="protein sequence ID" value="QKM66703.1"/>
    <property type="molecule type" value="Genomic_DNA"/>
</dbReference>
<dbReference type="NCBIfam" id="TIGR03083">
    <property type="entry name" value="maleylpyruvate isomerase family mycothiol-dependent enzyme"/>
    <property type="match status" value="1"/>
</dbReference>
<dbReference type="RefSeq" id="WP_006345663.1">
    <property type="nucleotide sequence ID" value="NZ_CP029159.1"/>
</dbReference>
<dbReference type="Pfam" id="PF11716">
    <property type="entry name" value="MDMPI_N"/>
    <property type="match status" value="1"/>
</dbReference>
<accession>I2N8X8</accession>
<evidence type="ECO:0000259" key="2">
    <source>
        <dbReference type="Pfam" id="PF11716"/>
    </source>
</evidence>
<keyword evidence="4" id="KW-1185">Reference proteome</keyword>
<dbReference type="GO" id="GO:0046872">
    <property type="term" value="F:metal ion binding"/>
    <property type="evidence" value="ECO:0007669"/>
    <property type="project" value="InterPro"/>
</dbReference>
<feature type="region of interest" description="Disordered" evidence="1">
    <location>
        <begin position="1"/>
        <end position="20"/>
    </location>
</feature>
<name>I2N8X8_STRT9</name>
<feature type="domain" description="Mycothiol-dependent maleylpyruvate isomerase metal-binding" evidence="2">
    <location>
        <begin position="19"/>
        <end position="143"/>
    </location>
</feature>